<dbReference type="EMBL" id="CP025012">
    <property type="protein sequence ID" value="AUW42082.1"/>
    <property type="molecule type" value="Genomic_DNA"/>
</dbReference>
<feature type="coiled-coil region" evidence="1">
    <location>
        <begin position="33"/>
        <end position="67"/>
    </location>
</feature>
<dbReference type="AlphaFoldDB" id="A0A2K9Z1F8"/>
<dbReference type="Proteomes" id="UP000238523">
    <property type="component" value="Chromosome"/>
</dbReference>
<dbReference type="RefSeq" id="WP_105005804.1">
    <property type="nucleotide sequence ID" value="NZ_CP025012.1"/>
</dbReference>
<sequence length="280" mass="31159">MDWNVWGPAILSSLAAAGIGGAIVKSLVENSVKHAFDRQIEKLKSDLRESESELQSVRSNILNAQSARNIDLIKRRQQAAETLWSATLFQRSYSMSTMFAQVARMDAISDLMERGGREADGVRDMAKMLWDGQNPESLSKNPLSSVGSQRLFVPPRAWLAYQAIASLSARSSMVLAVIKSGMSPKNLMKDHTDINAMVQEVLPHQRGYIEKSPDHASYWLTGQLEEVIFFELMKSIAGDDYDFAAARKAADLVRKTKEHQSELALQSLPPQLRVDPPSLQ</sequence>
<reference evidence="2 3" key="1">
    <citation type="submission" date="2017-11" db="EMBL/GenBank/DDBJ databases">
        <title>Complete genome of Rhizobium leguminosarum Norway, an ineffective micro-symbiont.</title>
        <authorList>
            <person name="Hoffrichter A."/>
            <person name="Liang J."/>
            <person name="Brachmann A."/>
            <person name="Marin M."/>
        </authorList>
    </citation>
    <scope>NUCLEOTIDE SEQUENCE [LARGE SCALE GENOMIC DNA]</scope>
    <source>
        <strain evidence="2 3">Norway</strain>
    </source>
</reference>
<protein>
    <submittedName>
        <fullName evidence="2">Uncharacterized protein</fullName>
    </submittedName>
</protein>
<proteinExistence type="predicted"/>
<evidence type="ECO:0000256" key="1">
    <source>
        <dbReference type="SAM" id="Coils"/>
    </source>
</evidence>
<keyword evidence="1" id="KW-0175">Coiled coil</keyword>
<evidence type="ECO:0000313" key="3">
    <source>
        <dbReference type="Proteomes" id="UP000238523"/>
    </source>
</evidence>
<name>A0A2K9Z1F8_RHILE</name>
<evidence type="ECO:0000313" key="2">
    <source>
        <dbReference type="EMBL" id="AUW42082.1"/>
    </source>
</evidence>
<gene>
    <name evidence="2" type="ORF">CUJ84_Chr001699</name>
</gene>
<organism evidence="2 3">
    <name type="scientific">Rhizobium leguminosarum</name>
    <dbReference type="NCBI Taxonomy" id="384"/>
    <lineage>
        <taxon>Bacteria</taxon>
        <taxon>Pseudomonadati</taxon>
        <taxon>Pseudomonadota</taxon>
        <taxon>Alphaproteobacteria</taxon>
        <taxon>Hyphomicrobiales</taxon>
        <taxon>Rhizobiaceae</taxon>
        <taxon>Rhizobium/Agrobacterium group</taxon>
        <taxon>Rhizobium</taxon>
    </lineage>
</organism>
<accession>A0A2K9Z1F8</accession>